<feature type="signal peptide" evidence="1">
    <location>
        <begin position="1"/>
        <end position="18"/>
    </location>
</feature>
<evidence type="ECO:0000313" key="3">
    <source>
        <dbReference type="Proteomes" id="UP000541610"/>
    </source>
</evidence>
<organism evidence="2 3">
    <name type="scientific">Perkinsus olseni</name>
    <name type="common">Perkinsus atlanticus</name>
    <dbReference type="NCBI Taxonomy" id="32597"/>
    <lineage>
        <taxon>Eukaryota</taxon>
        <taxon>Sar</taxon>
        <taxon>Alveolata</taxon>
        <taxon>Perkinsozoa</taxon>
        <taxon>Perkinsea</taxon>
        <taxon>Perkinsida</taxon>
        <taxon>Perkinsidae</taxon>
        <taxon>Perkinsus</taxon>
    </lineage>
</organism>
<proteinExistence type="predicted"/>
<keyword evidence="1" id="KW-0732">Signal</keyword>
<feature type="chain" id="PRO_5029913386" evidence="1">
    <location>
        <begin position="19"/>
        <end position="280"/>
    </location>
</feature>
<name>A0A7J6N1M0_PEROL</name>
<dbReference type="Proteomes" id="UP000541610">
    <property type="component" value="Unassembled WGS sequence"/>
</dbReference>
<dbReference type="EMBL" id="JABANP010000962">
    <property type="protein sequence ID" value="KAF4677745.1"/>
    <property type="molecule type" value="Genomic_DNA"/>
</dbReference>
<comment type="caution">
    <text evidence="2">The sequence shown here is derived from an EMBL/GenBank/DDBJ whole genome shotgun (WGS) entry which is preliminary data.</text>
</comment>
<protein>
    <submittedName>
        <fullName evidence="2">Uncharacterized protein</fullName>
    </submittedName>
</protein>
<reference evidence="2 3" key="1">
    <citation type="submission" date="2020-04" db="EMBL/GenBank/DDBJ databases">
        <title>Perkinsus olseni comparative genomics.</title>
        <authorList>
            <person name="Bogema D.R."/>
        </authorList>
    </citation>
    <scope>NUCLEOTIDE SEQUENCE [LARGE SCALE GENOMIC DNA]</scope>
    <source>
        <strain evidence="2">00978-12</strain>
    </source>
</reference>
<dbReference type="AlphaFoldDB" id="A0A7J6N1M0"/>
<sequence length="280" mass="30527">MLVGWSVVLLALLPLAGAIVNSLDNFPGRLPSANINDWEVTPELINALKTLEAYFVKMDEKRVASFSAGPQLASISADGGFAFPPNCTPLERPANYSYCFHGNRTQNGKDKTVVAVVDFFDINDPKDNTVIGLTAEFEGNDAQDLEAHAGGEAELMMVGNKSYAGAAVYLKTYDVDEPRKPGMLGTLQNSFVAEPHIKFYAFNYEILDIENGPVETSYVYAKKPVDVGFNLTLNSVKGNDSRWSLRGGGKVTFGIPPLLNLNIPINYIKEDIEIPQGPTM</sequence>
<accession>A0A7J6N1M0</accession>
<evidence type="ECO:0000313" key="2">
    <source>
        <dbReference type="EMBL" id="KAF4677745.1"/>
    </source>
</evidence>
<evidence type="ECO:0000256" key="1">
    <source>
        <dbReference type="SAM" id="SignalP"/>
    </source>
</evidence>
<gene>
    <name evidence="2" type="ORF">FOZ60_017225</name>
</gene>